<name>A0ABS3FT66_9CYAN</name>
<keyword evidence="2" id="KW-1133">Transmembrane helix</keyword>
<dbReference type="EMBL" id="JAFLQW010000384">
    <property type="protein sequence ID" value="MBO0350310.1"/>
    <property type="molecule type" value="Genomic_DNA"/>
</dbReference>
<feature type="transmembrane region" description="Helical" evidence="2">
    <location>
        <begin position="63"/>
        <end position="79"/>
    </location>
</feature>
<accession>A0ABS3FT66</accession>
<feature type="transmembrane region" description="Helical" evidence="2">
    <location>
        <begin position="133"/>
        <end position="160"/>
    </location>
</feature>
<feature type="region of interest" description="Disordered" evidence="1">
    <location>
        <begin position="203"/>
        <end position="226"/>
    </location>
</feature>
<dbReference type="Proteomes" id="UP000664844">
    <property type="component" value="Unassembled WGS sequence"/>
</dbReference>
<evidence type="ECO:0000313" key="4">
    <source>
        <dbReference type="Proteomes" id="UP000664844"/>
    </source>
</evidence>
<feature type="transmembrane region" description="Helical" evidence="2">
    <location>
        <begin position="38"/>
        <end position="57"/>
    </location>
</feature>
<protein>
    <submittedName>
        <fullName evidence="3">Low-complexity tail membrane protein</fullName>
    </submittedName>
</protein>
<evidence type="ECO:0000313" key="3">
    <source>
        <dbReference type="EMBL" id="MBO0350310.1"/>
    </source>
</evidence>
<sequence>MLSFRSDPYFWIHLAGAAAVPLFLELTWVGLSVGDPLFSGGLELLFVAFVGLLPLLWMQWTRPFYIFSLLFVAIAPQYLTEEQRRILSLFLRARNRWLALLVPVGLVAILWNLYLWSPVAAGIGAYLPQSHLFGLAIATLGFFGANLFLQVPVSVLAVLLTPEPTFAAISPVPVDQLPRTFTIPGWKVQKILPLPPIQVELASPQPISDPIPPPVDSPVPPENSEP</sequence>
<dbReference type="RefSeq" id="WP_207088797.1">
    <property type="nucleotide sequence ID" value="NZ_JAFLQW010000384.1"/>
</dbReference>
<proteinExistence type="predicted"/>
<gene>
    <name evidence="3" type="ORF">J0895_14585</name>
</gene>
<feature type="transmembrane region" description="Helical" evidence="2">
    <location>
        <begin position="100"/>
        <end position="127"/>
    </location>
</feature>
<organism evidence="3 4">
    <name type="scientific">Phormidium pseudopriestleyi FRX01</name>
    <dbReference type="NCBI Taxonomy" id="1759528"/>
    <lineage>
        <taxon>Bacteria</taxon>
        <taxon>Bacillati</taxon>
        <taxon>Cyanobacteriota</taxon>
        <taxon>Cyanophyceae</taxon>
        <taxon>Oscillatoriophycideae</taxon>
        <taxon>Oscillatoriales</taxon>
        <taxon>Oscillatoriaceae</taxon>
        <taxon>Phormidium</taxon>
    </lineage>
</organism>
<feature type="transmembrane region" description="Helical" evidence="2">
    <location>
        <begin position="12"/>
        <end position="31"/>
    </location>
</feature>
<evidence type="ECO:0000256" key="2">
    <source>
        <dbReference type="SAM" id="Phobius"/>
    </source>
</evidence>
<feature type="compositionally biased region" description="Pro residues" evidence="1">
    <location>
        <begin position="207"/>
        <end position="226"/>
    </location>
</feature>
<evidence type="ECO:0000256" key="1">
    <source>
        <dbReference type="SAM" id="MobiDB-lite"/>
    </source>
</evidence>
<keyword evidence="2" id="KW-0812">Transmembrane</keyword>
<dbReference type="NCBIfam" id="NF033183">
    <property type="entry name" value="colliding_TM"/>
    <property type="match status" value="1"/>
</dbReference>
<keyword evidence="2" id="KW-0472">Membrane</keyword>
<keyword evidence="4" id="KW-1185">Reference proteome</keyword>
<dbReference type="InterPro" id="IPR049610">
    <property type="entry name" value="LCTMP-like"/>
</dbReference>
<reference evidence="3 4" key="1">
    <citation type="submission" date="2021-03" db="EMBL/GenBank/DDBJ databases">
        <title>Metabolic Capacity of the Antarctic Cyanobacterium Phormidium pseudopriestleyi that Sustains Oxygenic Photosynthesis in the Presence of Hydrogen Sulfide.</title>
        <authorList>
            <person name="Lumian J.E."/>
            <person name="Jungblut A.D."/>
            <person name="Dillon M.L."/>
            <person name="Hawes I."/>
            <person name="Doran P.T."/>
            <person name="Mackey T.J."/>
            <person name="Dick G.J."/>
            <person name="Grettenberger C.L."/>
            <person name="Sumner D.Y."/>
        </authorList>
    </citation>
    <scope>NUCLEOTIDE SEQUENCE [LARGE SCALE GENOMIC DNA]</scope>
    <source>
        <strain evidence="3 4">FRX01</strain>
    </source>
</reference>
<comment type="caution">
    <text evidence="3">The sequence shown here is derived from an EMBL/GenBank/DDBJ whole genome shotgun (WGS) entry which is preliminary data.</text>
</comment>